<feature type="domain" description="Integrase core" evidence="1">
    <location>
        <begin position="11"/>
        <end position="66"/>
    </location>
</feature>
<dbReference type="InterPro" id="IPR058913">
    <property type="entry name" value="Integrase_dom_put"/>
</dbReference>
<evidence type="ECO:0000259" key="1">
    <source>
        <dbReference type="Pfam" id="PF24764"/>
    </source>
</evidence>
<evidence type="ECO:0000313" key="3">
    <source>
        <dbReference type="Proteomes" id="UP001174136"/>
    </source>
</evidence>
<dbReference type="Pfam" id="PF24764">
    <property type="entry name" value="rva_4"/>
    <property type="match status" value="1"/>
</dbReference>
<accession>A0AA47N119</accession>
<organism evidence="2 3">
    <name type="scientific">Merluccius polli</name>
    <name type="common">Benguela hake</name>
    <name type="synonym">Merluccius cadenati</name>
    <dbReference type="NCBI Taxonomy" id="89951"/>
    <lineage>
        <taxon>Eukaryota</taxon>
        <taxon>Metazoa</taxon>
        <taxon>Chordata</taxon>
        <taxon>Craniata</taxon>
        <taxon>Vertebrata</taxon>
        <taxon>Euteleostomi</taxon>
        <taxon>Actinopterygii</taxon>
        <taxon>Neopterygii</taxon>
        <taxon>Teleostei</taxon>
        <taxon>Neoteleostei</taxon>
        <taxon>Acanthomorphata</taxon>
        <taxon>Zeiogadaria</taxon>
        <taxon>Gadariae</taxon>
        <taxon>Gadiformes</taxon>
        <taxon>Gadoidei</taxon>
        <taxon>Merlucciidae</taxon>
        <taxon>Merluccius</taxon>
    </lineage>
</organism>
<comment type="caution">
    <text evidence="2">The sequence shown here is derived from an EMBL/GenBank/DDBJ whole genome shotgun (WGS) entry which is preliminary data.</text>
</comment>
<proteinExistence type="predicted"/>
<gene>
    <name evidence="2" type="ORF">N1851_008764</name>
</gene>
<dbReference type="Proteomes" id="UP001174136">
    <property type="component" value="Unassembled WGS sequence"/>
</dbReference>
<sequence>MASCRNGRTFEKKIEQLWRDLWAAVTCIYYDVLHYLEEEGFLSIVNETHLFCCHFVFLPRLQDDLEMTIIR</sequence>
<dbReference type="EMBL" id="JAOPHQ010001516">
    <property type="protein sequence ID" value="KAK0150312.1"/>
    <property type="molecule type" value="Genomic_DNA"/>
</dbReference>
<dbReference type="PANTHER" id="PTHR46791">
    <property type="entry name" value="EXPRESSED PROTEIN"/>
    <property type="match status" value="1"/>
</dbReference>
<keyword evidence="3" id="KW-1185">Reference proteome</keyword>
<dbReference type="PANTHER" id="PTHR46791:SF11">
    <property type="entry name" value="INTEGRASE CATALYTIC DOMAIN-CONTAINING PROTEIN"/>
    <property type="match status" value="1"/>
</dbReference>
<name>A0AA47N119_MERPO</name>
<evidence type="ECO:0000313" key="2">
    <source>
        <dbReference type="EMBL" id="KAK0150312.1"/>
    </source>
</evidence>
<dbReference type="AlphaFoldDB" id="A0AA47N119"/>
<protein>
    <recommendedName>
        <fullName evidence="1">Integrase core domain-containing protein</fullName>
    </recommendedName>
</protein>
<reference evidence="2" key="1">
    <citation type="journal article" date="2023" name="Front. Mar. Sci.">
        <title>A new Merluccius polli reference genome to investigate the effects of global change in West African waters.</title>
        <authorList>
            <person name="Mateo J.L."/>
            <person name="Blanco-Fernandez C."/>
            <person name="Garcia-Vazquez E."/>
            <person name="Machado-Schiaffino G."/>
        </authorList>
    </citation>
    <scope>NUCLEOTIDE SEQUENCE</scope>
    <source>
        <strain evidence="2">C29</strain>
        <tissue evidence="2">Fin</tissue>
    </source>
</reference>